<keyword evidence="1 2" id="KW-0238">DNA-binding</keyword>
<dbReference type="InterPro" id="IPR001647">
    <property type="entry name" value="HTH_TetR"/>
</dbReference>
<evidence type="ECO:0000256" key="2">
    <source>
        <dbReference type="PROSITE-ProRule" id="PRU00335"/>
    </source>
</evidence>
<evidence type="ECO:0000259" key="3">
    <source>
        <dbReference type="PROSITE" id="PS50977"/>
    </source>
</evidence>
<reference evidence="4" key="2">
    <citation type="submission" date="2023-01" db="EMBL/GenBank/DDBJ databases">
        <title>Draft genome sequence of Portibacter lacus strain NBRC 108769.</title>
        <authorList>
            <person name="Sun Q."/>
            <person name="Mori K."/>
        </authorList>
    </citation>
    <scope>NUCLEOTIDE SEQUENCE</scope>
    <source>
        <strain evidence="4">NBRC 108769</strain>
    </source>
</reference>
<feature type="DNA-binding region" description="H-T-H motif" evidence="2">
    <location>
        <begin position="44"/>
        <end position="63"/>
    </location>
</feature>
<gene>
    <name evidence="4" type="ORF">GCM10007940_41060</name>
</gene>
<evidence type="ECO:0000313" key="5">
    <source>
        <dbReference type="Proteomes" id="UP001156666"/>
    </source>
</evidence>
<protein>
    <submittedName>
        <fullName evidence="4">TetR family transcriptional regulator</fullName>
    </submittedName>
</protein>
<dbReference type="Pfam" id="PF00440">
    <property type="entry name" value="TetR_N"/>
    <property type="match status" value="1"/>
</dbReference>
<keyword evidence="5" id="KW-1185">Reference proteome</keyword>
<name>A0AA37SXF3_9BACT</name>
<dbReference type="EMBL" id="BSOH01000027">
    <property type="protein sequence ID" value="GLR19490.1"/>
    <property type="molecule type" value="Genomic_DNA"/>
</dbReference>
<evidence type="ECO:0000256" key="1">
    <source>
        <dbReference type="ARBA" id="ARBA00023125"/>
    </source>
</evidence>
<comment type="caution">
    <text evidence="4">The sequence shown here is derived from an EMBL/GenBank/DDBJ whole genome shotgun (WGS) entry which is preliminary data.</text>
</comment>
<proteinExistence type="predicted"/>
<accession>A0AA37SXF3</accession>
<dbReference type="RefSeq" id="WP_235291813.1">
    <property type="nucleotide sequence ID" value="NZ_BSOH01000027.1"/>
</dbReference>
<dbReference type="Proteomes" id="UP001156666">
    <property type="component" value="Unassembled WGS sequence"/>
</dbReference>
<dbReference type="Gene3D" id="1.10.357.10">
    <property type="entry name" value="Tetracycline Repressor, domain 2"/>
    <property type="match status" value="1"/>
</dbReference>
<evidence type="ECO:0000313" key="4">
    <source>
        <dbReference type="EMBL" id="GLR19490.1"/>
    </source>
</evidence>
<dbReference type="AlphaFoldDB" id="A0AA37SXF3"/>
<sequence length="224" mass="26212">MVLGIKFKMIDSLYTRDPQDTDLGKKIIKNSILLIDEIGFESFNFKKLAAKIGSAEKSIYRYFDNKHLLLLFLTSWYWEWVHYLINVNVKQVSDPKRKLNIVIENIVLATHENTSNEYINENILHRVIIKEGAKAYHTFDVDDENKVGLFYSYKSLTQTVSEIILEVNPNFKYPLSLASNFIEMANNQFYFAKHLPRLTNIKNCDDMETDLVEMLNLFADKLLK</sequence>
<feature type="domain" description="HTH tetR-type" evidence="3">
    <location>
        <begin position="21"/>
        <end position="81"/>
    </location>
</feature>
<dbReference type="PROSITE" id="PS50977">
    <property type="entry name" value="HTH_TETR_2"/>
    <property type="match status" value="1"/>
</dbReference>
<dbReference type="SUPFAM" id="SSF46689">
    <property type="entry name" value="Homeodomain-like"/>
    <property type="match status" value="1"/>
</dbReference>
<organism evidence="4 5">
    <name type="scientific">Portibacter lacus</name>
    <dbReference type="NCBI Taxonomy" id="1099794"/>
    <lineage>
        <taxon>Bacteria</taxon>
        <taxon>Pseudomonadati</taxon>
        <taxon>Bacteroidota</taxon>
        <taxon>Saprospiria</taxon>
        <taxon>Saprospirales</taxon>
        <taxon>Haliscomenobacteraceae</taxon>
        <taxon>Portibacter</taxon>
    </lineage>
</organism>
<dbReference type="GO" id="GO:0003677">
    <property type="term" value="F:DNA binding"/>
    <property type="evidence" value="ECO:0007669"/>
    <property type="project" value="UniProtKB-UniRule"/>
</dbReference>
<reference evidence="4" key="1">
    <citation type="journal article" date="2014" name="Int. J. Syst. Evol. Microbiol.">
        <title>Complete genome sequence of Corynebacterium casei LMG S-19264T (=DSM 44701T), isolated from a smear-ripened cheese.</title>
        <authorList>
            <consortium name="US DOE Joint Genome Institute (JGI-PGF)"/>
            <person name="Walter F."/>
            <person name="Albersmeier A."/>
            <person name="Kalinowski J."/>
            <person name="Ruckert C."/>
        </authorList>
    </citation>
    <scope>NUCLEOTIDE SEQUENCE</scope>
    <source>
        <strain evidence="4">NBRC 108769</strain>
    </source>
</reference>
<dbReference type="InterPro" id="IPR009057">
    <property type="entry name" value="Homeodomain-like_sf"/>
</dbReference>